<reference evidence="19 20" key="1">
    <citation type="submission" date="2016-10" db="EMBL/GenBank/DDBJ databases">
        <authorList>
            <person name="de Groot N.N."/>
        </authorList>
    </citation>
    <scope>NUCLEOTIDE SEQUENCE [LARGE SCALE GENOMIC DNA]</scope>
    <source>
        <strain evidence="19 20">CGMCC 1.8925</strain>
    </source>
</reference>
<feature type="domain" description="FPG-type" evidence="17">
    <location>
        <begin position="260"/>
        <end position="296"/>
    </location>
</feature>
<evidence type="ECO:0000256" key="14">
    <source>
        <dbReference type="ARBA" id="ARBA00044632"/>
    </source>
</evidence>
<accession>A0A1G5EMR9</accession>
<dbReference type="SUPFAM" id="SSF57716">
    <property type="entry name" value="Glucocorticoid receptor-like (DNA-binding domain)"/>
    <property type="match status" value="1"/>
</dbReference>
<comment type="cofactor">
    <cofactor evidence="15">
        <name>Zn(2+)</name>
        <dbReference type="ChEBI" id="CHEBI:29105"/>
    </cofactor>
    <text evidence="15">Binds 1 zinc ion per subunit.</text>
</comment>
<name>A0A1G5EMR9_9RHOB</name>
<evidence type="ECO:0000256" key="9">
    <source>
        <dbReference type="ARBA" id="ARBA00023125"/>
    </source>
</evidence>
<dbReference type="Pfam" id="PF01149">
    <property type="entry name" value="Fapy_DNA_glyco"/>
    <property type="match status" value="1"/>
</dbReference>
<sequence>MAGASAGHNATKGTGLPELPEVETVRRGLLPHLEGARIARAEARRPDLRWPLPPDLVQVLTGARVTALRRRSKYLLADLDRGGTVLWHLGMSGRMLIEGQAPGDFHRDPAILPRHDHVVLVTEAGTTITFNDARRFGMVDLIREGQSHPLLDHLGPEPFDPGFDATYLAAAFAGRRAPVKQILLDQRIVAGLGNIYVSEALFRAGIDPRRAAGRIGAARIAALVGHIRDVLTDAIAAGGSSLRDHRQATGELGYFQHSFRAYDRAGLPCLREGCRGEVRRVVQSGRSSFYCPACQR</sequence>
<dbReference type="Pfam" id="PF06827">
    <property type="entry name" value="zf-FPG_IleRS"/>
    <property type="match status" value="1"/>
</dbReference>
<dbReference type="Proteomes" id="UP000199502">
    <property type="component" value="Unassembled WGS sequence"/>
</dbReference>
<feature type="binding site" evidence="15">
    <location>
        <position position="134"/>
    </location>
    <ligand>
        <name>DNA</name>
        <dbReference type="ChEBI" id="CHEBI:16991"/>
    </ligand>
</feature>
<dbReference type="STRING" id="336292.SAMN05660710_01135"/>
<dbReference type="GO" id="GO:0034039">
    <property type="term" value="F:8-oxo-7,8-dihydroguanine DNA N-glycosylase activity"/>
    <property type="evidence" value="ECO:0007669"/>
    <property type="project" value="TreeGrafter"/>
</dbReference>
<dbReference type="NCBIfam" id="NF002211">
    <property type="entry name" value="PRK01103.1"/>
    <property type="match status" value="1"/>
</dbReference>
<dbReference type="InterPro" id="IPR010979">
    <property type="entry name" value="Ribosomal_uS13-like_H2TH"/>
</dbReference>
<protein>
    <recommendedName>
        <fullName evidence="15">Formamidopyrimidine-DNA glycosylase</fullName>
        <shortName evidence="15">Fapy-DNA glycosylase</shortName>
        <ecNumber evidence="15">3.2.2.23</ecNumber>
    </recommendedName>
    <alternativeName>
        <fullName evidence="15">DNA-(apurinic or apyrimidinic site) lyase MutM</fullName>
        <shortName evidence="15">AP lyase MutM</shortName>
        <ecNumber evidence="15">4.2.99.18</ecNumber>
    </alternativeName>
</protein>
<evidence type="ECO:0000256" key="1">
    <source>
        <dbReference type="ARBA" id="ARBA00001668"/>
    </source>
</evidence>
<evidence type="ECO:0000256" key="6">
    <source>
        <dbReference type="ARBA" id="ARBA00022771"/>
    </source>
</evidence>
<dbReference type="NCBIfam" id="TIGR00577">
    <property type="entry name" value="fpg"/>
    <property type="match status" value="1"/>
</dbReference>
<dbReference type="CDD" id="cd08966">
    <property type="entry name" value="EcFpg-like_N"/>
    <property type="match status" value="1"/>
</dbReference>
<evidence type="ECO:0000256" key="15">
    <source>
        <dbReference type="HAMAP-Rule" id="MF_00103"/>
    </source>
</evidence>
<dbReference type="PROSITE" id="PS51066">
    <property type="entry name" value="ZF_FPG_2"/>
    <property type="match status" value="1"/>
</dbReference>
<gene>
    <name evidence="15" type="primary">mutM</name>
    <name evidence="15" type="synonym">fpg</name>
    <name evidence="19" type="ORF">SAMN05660710_01135</name>
</gene>
<comment type="catalytic activity">
    <reaction evidence="14 15">
        <text>2'-deoxyribonucleotide-(2'-deoxyribose 5'-phosphate)-2'-deoxyribonucleotide-DNA = a 3'-end 2'-deoxyribonucleotide-(2,3-dehydro-2,3-deoxyribose 5'-phosphate)-DNA + a 5'-end 5'-phospho-2'-deoxyribonucleoside-DNA + H(+)</text>
        <dbReference type="Rhea" id="RHEA:66592"/>
        <dbReference type="Rhea" id="RHEA-COMP:13180"/>
        <dbReference type="Rhea" id="RHEA-COMP:16897"/>
        <dbReference type="Rhea" id="RHEA-COMP:17067"/>
        <dbReference type="ChEBI" id="CHEBI:15378"/>
        <dbReference type="ChEBI" id="CHEBI:136412"/>
        <dbReference type="ChEBI" id="CHEBI:157695"/>
        <dbReference type="ChEBI" id="CHEBI:167181"/>
        <dbReference type="EC" id="4.2.99.18"/>
    </reaction>
</comment>
<dbReference type="Gene3D" id="3.20.190.10">
    <property type="entry name" value="MutM-like, N-terminal"/>
    <property type="match status" value="1"/>
</dbReference>
<feature type="active site" description="Proton donor" evidence="15">
    <location>
        <position position="18"/>
    </location>
</feature>
<evidence type="ECO:0000256" key="11">
    <source>
        <dbReference type="ARBA" id="ARBA00023239"/>
    </source>
</evidence>
<feature type="region of interest" description="Disordered" evidence="16">
    <location>
        <begin position="1"/>
        <end position="20"/>
    </location>
</feature>
<dbReference type="Pfam" id="PF06831">
    <property type="entry name" value="H2TH"/>
    <property type="match status" value="1"/>
</dbReference>
<evidence type="ECO:0000256" key="12">
    <source>
        <dbReference type="ARBA" id="ARBA00023268"/>
    </source>
</evidence>
<dbReference type="EC" id="4.2.99.18" evidence="15"/>
<dbReference type="PANTHER" id="PTHR22993:SF9">
    <property type="entry name" value="FORMAMIDOPYRIMIDINE-DNA GLYCOSYLASE"/>
    <property type="match status" value="1"/>
</dbReference>
<evidence type="ECO:0000313" key="20">
    <source>
        <dbReference type="Proteomes" id="UP000199502"/>
    </source>
</evidence>
<dbReference type="InterPro" id="IPR010663">
    <property type="entry name" value="Znf_FPG/IleRS"/>
</dbReference>
<dbReference type="EC" id="3.2.2.23" evidence="15"/>
<keyword evidence="5 15" id="KW-0227">DNA damage</keyword>
<evidence type="ECO:0000256" key="8">
    <source>
        <dbReference type="ARBA" id="ARBA00022833"/>
    </source>
</evidence>
<evidence type="ECO:0000256" key="13">
    <source>
        <dbReference type="ARBA" id="ARBA00023295"/>
    </source>
</evidence>
<dbReference type="AlphaFoldDB" id="A0A1G5EMR9"/>
<comment type="function">
    <text evidence="15">Involved in base excision repair of DNA damaged by oxidation or by mutagenic agents. Acts as DNA glycosylase that recognizes and removes damaged bases. Has a preference for oxidized purines, such as 7,8-dihydro-8-oxoguanine (8-oxoG). Has AP (apurinic/apyrimidinic) lyase activity and introduces nicks in the DNA strand. Cleaves the DNA backbone by beta-delta elimination to generate a single-strand break at the site of the removed base with both 3'- and 5'-phosphates.</text>
</comment>
<evidence type="ECO:0000256" key="3">
    <source>
        <dbReference type="ARBA" id="ARBA00011245"/>
    </source>
</evidence>
<dbReference type="InterPro" id="IPR012319">
    <property type="entry name" value="FPG_cat"/>
</dbReference>
<dbReference type="GO" id="GO:0140078">
    <property type="term" value="F:class I DNA-(apurinic or apyrimidinic site) endonuclease activity"/>
    <property type="evidence" value="ECO:0007669"/>
    <property type="project" value="UniProtKB-EC"/>
</dbReference>
<keyword evidence="6 15" id="KW-0863">Zinc-finger</keyword>
<dbReference type="SMART" id="SM01232">
    <property type="entry name" value="H2TH"/>
    <property type="match status" value="1"/>
</dbReference>
<dbReference type="GO" id="GO:0003684">
    <property type="term" value="F:damaged DNA binding"/>
    <property type="evidence" value="ECO:0007669"/>
    <property type="project" value="InterPro"/>
</dbReference>
<dbReference type="Gene3D" id="1.10.8.50">
    <property type="match status" value="1"/>
</dbReference>
<dbReference type="InterPro" id="IPR015886">
    <property type="entry name" value="H2TH_FPG"/>
</dbReference>
<keyword evidence="8 15" id="KW-0862">Zinc</keyword>
<evidence type="ECO:0000256" key="10">
    <source>
        <dbReference type="ARBA" id="ARBA00023204"/>
    </source>
</evidence>
<dbReference type="InterPro" id="IPR035937">
    <property type="entry name" value="FPG_N"/>
</dbReference>
<evidence type="ECO:0000256" key="5">
    <source>
        <dbReference type="ARBA" id="ARBA00022763"/>
    </source>
</evidence>
<keyword evidence="13 15" id="KW-0326">Glycosidase</keyword>
<comment type="subunit">
    <text evidence="3 15">Monomer.</text>
</comment>
<comment type="similarity">
    <text evidence="2 15">Belongs to the FPG family.</text>
</comment>
<dbReference type="InterPro" id="IPR020629">
    <property type="entry name" value="FPG_Glyclase"/>
</dbReference>
<feature type="binding site" evidence="15">
    <location>
        <position position="175"/>
    </location>
    <ligand>
        <name>DNA</name>
        <dbReference type="ChEBI" id="CHEBI:16991"/>
    </ligand>
</feature>
<feature type="active site" description="Proton donor; for beta-elimination activity" evidence="15">
    <location>
        <position position="73"/>
    </location>
</feature>
<keyword evidence="10 15" id="KW-0234">DNA repair</keyword>
<feature type="domain" description="Formamidopyrimidine-DNA glycosylase catalytic" evidence="18">
    <location>
        <begin position="17"/>
        <end position="137"/>
    </location>
</feature>
<keyword evidence="20" id="KW-1185">Reference proteome</keyword>
<keyword evidence="11 15" id="KW-0456">Lyase</keyword>
<dbReference type="EMBL" id="FMVT01000003">
    <property type="protein sequence ID" value="SCY27738.1"/>
    <property type="molecule type" value="Genomic_DNA"/>
</dbReference>
<evidence type="ECO:0000313" key="19">
    <source>
        <dbReference type="EMBL" id="SCY27738.1"/>
    </source>
</evidence>
<keyword evidence="7 15" id="KW-0378">Hydrolase</keyword>
<feature type="active site" description="Schiff-base intermediate with DNA" evidence="15">
    <location>
        <position position="17"/>
    </location>
</feature>
<comment type="catalytic activity">
    <reaction evidence="1 15">
        <text>Hydrolysis of DNA containing ring-opened 7-methylguanine residues, releasing 2,6-diamino-4-hydroxy-5-(N-methyl)formamidopyrimidine.</text>
        <dbReference type="EC" id="3.2.2.23"/>
    </reaction>
</comment>
<dbReference type="InterPro" id="IPR000214">
    <property type="entry name" value="Znf_DNA_glyclase/AP_lyase"/>
</dbReference>
<evidence type="ECO:0000256" key="2">
    <source>
        <dbReference type="ARBA" id="ARBA00009409"/>
    </source>
</evidence>
<evidence type="ECO:0000259" key="18">
    <source>
        <dbReference type="PROSITE" id="PS51068"/>
    </source>
</evidence>
<evidence type="ECO:0000259" key="17">
    <source>
        <dbReference type="PROSITE" id="PS51066"/>
    </source>
</evidence>
<dbReference type="PROSITE" id="PS51068">
    <property type="entry name" value="FPG_CAT"/>
    <property type="match status" value="1"/>
</dbReference>
<keyword evidence="12 15" id="KW-0511">Multifunctional enzyme</keyword>
<evidence type="ECO:0000256" key="7">
    <source>
        <dbReference type="ARBA" id="ARBA00022801"/>
    </source>
</evidence>
<feature type="binding site" evidence="15">
    <location>
        <position position="115"/>
    </location>
    <ligand>
        <name>DNA</name>
        <dbReference type="ChEBI" id="CHEBI:16991"/>
    </ligand>
</feature>
<dbReference type="SUPFAM" id="SSF81624">
    <property type="entry name" value="N-terminal domain of MutM-like DNA repair proteins"/>
    <property type="match status" value="1"/>
</dbReference>
<evidence type="ECO:0000256" key="16">
    <source>
        <dbReference type="SAM" id="MobiDB-lite"/>
    </source>
</evidence>
<dbReference type="SUPFAM" id="SSF46946">
    <property type="entry name" value="S13-like H2TH domain"/>
    <property type="match status" value="1"/>
</dbReference>
<evidence type="ECO:0000256" key="4">
    <source>
        <dbReference type="ARBA" id="ARBA00022723"/>
    </source>
</evidence>
<dbReference type="GO" id="GO:0006284">
    <property type="term" value="P:base-excision repair"/>
    <property type="evidence" value="ECO:0007669"/>
    <property type="project" value="InterPro"/>
</dbReference>
<organism evidence="19 20">
    <name type="scientific">Paracoccus tibetensis</name>
    <dbReference type="NCBI Taxonomy" id="336292"/>
    <lineage>
        <taxon>Bacteria</taxon>
        <taxon>Pseudomonadati</taxon>
        <taxon>Pseudomonadota</taxon>
        <taxon>Alphaproteobacteria</taxon>
        <taxon>Rhodobacterales</taxon>
        <taxon>Paracoccaceae</taxon>
        <taxon>Paracoccus</taxon>
    </lineage>
</organism>
<dbReference type="HAMAP" id="MF_00103">
    <property type="entry name" value="Fapy_DNA_glycosyl"/>
    <property type="match status" value="1"/>
</dbReference>
<proteinExistence type="inferred from homology"/>
<dbReference type="GO" id="GO:0008270">
    <property type="term" value="F:zinc ion binding"/>
    <property type="evidence" value="ECO:0007669"/>
    <property type="project" value="UniProtKB-UniRule"/>
</dbReference>
<keyword evidence="9 15" id="KW-0238">DNA-binding</keyword>
<dbReference type="SMART" id="SM00898">
    <property type="entry name" value="Fapy_DNA_glyco"/>
    <property type="match status" value="1"/>
</dbReference>
<feature type="active site" description="Proton donor; for delta-elimination activity" evidence="15">
    <location>
        <position position="286"/>
    </location>
</feature>
<dbReference type="PANTHER" id="PTHR22993">
    <property type="entry name" value="FORMAMIDOPYRIMIDINE-DNA GLYCOSYLASE"/>
    <property type="match status" value="1"/>
</dbReference>
<keyword evidence="4 15" id="KW-0479">Metal-binding</keyword>
<dbReference type="FunFam" id="1.10.8.50:FF:000003">
    <property type="entry name" value="Formamidopyrimidine-DNA glycosylase"/>
    <property type="match status" value="1"/>
</dbReference>